<dbReference type="InterPro" id="IPR013022">
    <property type="entry name" value="Xyl_isomerase-like_TIM-brl"/>
</dbReference>
<dbReference type="RefSeq" id="WP_135336924.1">
    <property type="nucleotide sequence ID" value="NZ_JBHLTX010000017.1"/>
</dbReference>
<reference evidence="2 3" key="1">
    <citation type="submission" date="2019-03" db="EMBL/GenBank/DDBJ databases">
        <authorList>
            <person name="Gonzalez-Pimentel J.L."/>
        </authorList>
    </citation>
    <scope>NUCLEOTIDE SEQUENCE [LARGE SCALE GENOMIC DNA]</scope>
    <source>
        <strain evidence="2 3">JCM 31289</strain>
    </source>
</reference>
<accession>A0A4Z0HFM3</accession>
<evidence type="ECO:0000313" key="2">
    <source>
        <dbReference type="EMBL" id="TGB19132.1"/>
    </source>
</evidence>
<dbReference type="GO" id="GO:0016853">
    <property type="term" value="F:isomerase activity"/>
    <property type="evidence" value="ECO:0007669"/>
    <property type="project" value="UniProtKB-KW"/>
</dbReference>
<feature type="domain" description="Xylose isomerase-like TIM barrel" evidence="1">
    <location>
        <begin position="40"/>
        <end position="262"/>
    </location>
</feature>
<protein>
    <submittedName>
        <fullName evidence="2">Sugar phosphate isomerase/epimerase</fullName>
    </submittedName>
</protein>
<proteinExistence type="predicted"/>
<dbReference type="Gene3D" id="3.20.20.150">
    <property type="entry name" value="Divalent-metal-dependent TIM barrel enzymes"/>
    <property type="match status" value="1"/>
</dbReference>
<keyword evidence="2" id="KW-0413">Isomerase</keyword>
<dbReference type="Proteomes" id="UP000297948">
    <property type="component" value="Unassembled WGS sequence"/>
</dbReference>
<organism evidence="2 3">
    <name type="scientific">Streptomyces palmae</name>
    <dbReference type="NCBI Taxonomy" id="1701085"/>
    <lineage>
        <taxon>Bacteria</taxon>
        <taxon>Bacillati</taxon>
        <taxon>Actinomycetota</taxon>
        <taxon>Actinomycetes</taxon>
        <taxon>Kitasatosporales</taxon>
        <taxon>Streptomycetaceae</taxon>
        <taxon>Streptomyces</taxon>
    </lineage>
</organism>
<evidence type="ECO:0000313" key="3">
    <source>
        <dbReference type="Proteomes" id="UP000297948"/>
    </source>
</evidence>
<evidence type="ECO:0000259" key="1">
    <source>
        <dbReference type="Pfam" id="PF01261"/>
    </source>
</evidence>
<dbReference type="PANTHER" id="PTHR12110">
    <property type="entry name" value="HYDROXYPYRUVATE ISOMERASE"/>
    <property type="match status" value="1"/>
</dbReference>
<comment type="caution">
    <text evidence="2">The sequence shown here is derived from an EMBL/GenBank/DDBJ whole genome shotgun (WGS) entry which is preliminary data.</text>
</comment>
<dbReference type="InterPro" id="IPR036237">
    <property type="entry name" value="Xyl_isomerase-like_sf"/>
</dbReference>
<gene>
    <name evidence="2" type="ORF">E4099_00850</name>
</gene>
<dbReference type="EMBL" id="SRID01000003">
    <property type="protein sequence ID" value="TGB19132.1"/>
    <property type="molecule type" value="Genomic_DNA"/>
</dbReference>
<sequence>MSPETQAPRPDGPGPLRLPPGIRLSGIGDEAGAPLATQIAALTALGWDTVELRTVDGTALADLDEAAFERTAAELAAAGLGVTCVDSRIANWARPITGDFELDLRELEILATRCARLGTDRIRVMSYPNDGLPQDRWRAEVLARMTELAARAEDAGLVLLHENCAGWAGTRADRMLELLDRVASPALKLLYDVGNGVAYGYDAYDLLPEIAPHIAHVHIKDATGTAEDVRYTLPGHGVCRVSDALRLLLDHGYTGVWSIEPHINVRPHESIALSGDEVLGAFIAYGQELERLADRLATAAEGREVAV</sequence>
<dbReference type="OrthoDB" id="9815124at2"/>
<dbReference type="Pfam" id="PF01261">
    <property type="entry name" value="AP_endonuc_2"/>
    <property type="match status" value="1"/>
</dbReference>
<dbReference type="InterPro" id="IPR050312">
    <property type="entry name" value="IolE/XylAMocC-like"/>
</dbReference>
<keyword evidence="3" id="KW-1185">Reference proteome</keyword>
<dbReference type="SUPFAM" id="SSF51658">
    <property type="entry name" value="Xylose isomerase-like"/>
    <property type="match status" value="1"/>
</dbReference>
<dbReference type="AlphaFoldDB" id="A0A4Z0HFM3"/>
<name>A0A4Z0HFM3_9ACTN</name>